<comment type="caution">
    <text evidence="2">The sequence shown here is derived from an EMBL/GenBank/DDBJ whole genome shotgun (WGS) entry which is preliminary data.</text>
</comment>
<evidence type="ECO:0000313" key="2">
    <source>
        <dbReference type="EMBL" id="KAJ8609407.1"/>
    </source>
</evidence>
<dbReference type="AlphaFoldDB" id="A0AAD7UJL0"/>
<gene>
    <name evidence="2" type="ORF">CTAYLR_009092</name>
</gene>
<evidence type="ECO:0000313" key="3">
    <source>
        <dbReference type="Proteomes" id="UP001230188"/>
    </source>
</evidence>
<evidence type="ECO:0000256" key="1">
    <source>
        <dbReference type="SAM" id="MobiDB-lite"/>
    </source>
</evidence>
<name>A0AAD7UJL0_9STRA</name>
<reference evidence="2" key="1">
    <citation type="submission" date="2023-01" db="EMBL/GenBank/DDBJ databases">
        <title>Metagenome sequencing of chrysophaentin producing Chrysophaeum taylorii.</title>
        <authorList>
            <person name="Davison J."/>
            <person name="Bewley C."/>
        </authorList>
    </citation>
    <scope>NUCLEOTIDE SEQUENCE</scope>
    <source>
        <strain evidence="2">NIES-1699</strain>
    </source>
</reference>
<organism evidence="2 3">
    <name type="scientific">Chrysophaeum taylorii</name>
    <dbReference type="NCBI Taxonomy" id="2483200"/>
    <lineage>
        <taxon>Eukaryota</taxon>
        <taxon>Sar</taxon>
        <taxon>Stramenopiles</taxon>
        <taxon>Ochrophyta</taxon>
        <taxon>Pelagophyceae</taxon>
        <taxon>Pelagomonadales</taxon>
        <taxon>Pelagomonadaceae</taxon>
        <taxon>Chrysophaeum</taxon>
    </lineage>
</organism>
<feature type="region of interest" description="Disordered" evidence="1">
    <location>
        <begin position="345"/>
        <end position="376"/>
    </location>
</feature>
<sequence length="389" mass="42947">MTSVDLPREATWGSTIQKYDADRRTACWGSGAMPPKDRRVSHFEKRTSLNPLLGFHFDRTNEERARDAEAASVAARVAAARTKQSAFDIVTHRHRRQLAPPKAAAAAAAGGAALASARWRTTASRNIISHAAEPTKPSGHAARLGEGIAPHSWHRRDYDIVSNKYGDERRRREDAIKARHDAERKFWKTHDYDPLVGRYYDPAKEAEFSRQRDAFSAIAGSSALARLPPAVQYSEGKAYDILSHAVKDQAKVAIAAGVGNRAVAGKKNPTVERAVKAEVEARDARDQNRALARLAKTVHLREREAGRHHGYDVLTGISHHARPVPPLAVPRPKSNLDQLKHSAGLLLPGDHHHHHNNNNNNKETGEPATSSSRKRFVPALNLEQVPSFL</sequence>
<dbReference type="Proteomes" id="UP001230188">
    <property type="component" value="Unassembled WGS sequence"/>
</dbReference>
<dbReference type="EMBL" id="JAQMWT010000140">
    <property type="protein sequence ID" value="KAJ8609407.1"/>
    <property type="molecule type" value="Genomic_DNA"/>
</dbReference>
<accession>A0AAD7UJL0</accession>
<keyword evidence="3" id="KW-1185">Reference proteome</keyword>
<protein>
    <submittedName>
        <fullName evidence="2">Uncharacterized protein</fullName>
    </submittedName>
</protein>
<proteinExistence type="predicted"/>